<evidence type="ECO:0000313" key="1">
    <source>
        <dbReference type="EMBL" id="SCG58115.1"/>
    </source>
</evidence>
<dbReference type="SUPFAM" id="SSF53795">
    <property type="entry name" value="PEP carboxykinase-like"/>
    <property type="match status" value="1"/>
</dbReference>
<gene>
    <name evidence="1" type="ORF">GA0070213_10615</name>
</gene>
<evidence type="ECO:0008006" key="3">
    <source>
        <dbReference type="Google" id="ProtNLM"/>
    </source>
</evidence>
<dbReference type="AlphaFoldDB" id="A0A1C5IIS1"/>
<evidence type="ECO:0000313" key="2">
    <source>
        <dbReference type="Proteomes" id="UP000199360"/>
    </source>
</evidence>
<proteinExistence type="predicted"/>
<dbReference type="RefSeq" id="WP_175441332.1">
    <property type="nucleotide sequence ID" value="NZ_FMDM01000006.1"/>
</dbReference>
<dbReference type="EMBL" id="FMDM01000006">
    <property type="protein sequence ID" value="SCG58115.1"/>
    <property type="molecule type" value="Genomic_DNA"/>
</dbReference>
<reference evidence="2" key="1">
    <citation type="submission" date="2016-06" db="EMBL/GenBank/DDBJ databases">
        <authorList>
            <person name="Varghese N."/>
            <person name="Submissions Spin"/>
        </authorList>
    </citation>
    <scope>NUCLEOTIDE SEQUENCE [LARGE SCALE GENOMIC DNA]</scope>
    <source>
        <strain evidence="2">DSM 45647</strain>
    </source>
</reference>
<protein>
    <recommendedName>
        <fullName evidence="3">Hpr(Ser) kinase/phosphatase</fullName>
    </recommendedName>
</protein>
<name>A0A1C5IIS1_9ACTN</name>
<dbReference type="Proteomes" id="UP000199360">
    <property type="component" value="Unassembled WGS sequence"/>
</dbReference>
<dbReference type="Gene3D" id="3.40.50.300">
    <property type="entry name" value="P-loop containing nucleotide triphosphate hydrolases"/>
    <property type="match status" value="1"/>
</dbReference>
<keyword evidence="2" id="KW-1185">Reference proteome</keyword>
<sequence>MERAEGTEGRSVYGLHVHGLDDVDELPEYDPTLPDQIPVHVRQAPPGPVPEPVPMSDRYGVLLMPSGRTFVADRTRGTATYHGEPVPSDVLAHPYLAPVATVFNRWAGRDTFHSGAFVHAGLAWAVIGPRTAGKSSLLAALSARGVPVLSDDILVVDDGQVHVGPRCVDLRQPVPGLDPVRRTVRFGSRLRVPLPPAPARTRLGGWLFLRWSDEVTMRPVPGRELLTRLAAARSWSWLPSDPTAVLGIATLPAWDLGRPKDWSALDRTWSLLDQHLGAARAEVPV</sequence>
<organism evidence="1 2">
    <name type="scientific">Micromonospora humi</name>
    <dbReference type="NCBI Taxonomy" id="745366"/>
    <lineage>
        <taxon>Bacteria</taxon>
        <taxon>Bacillati</taxon>
        <taxon>Actinomycetota</taxon>
        <taxon>Actinomycetes</taxon>
        <taxon>Micromonosporales</taxon>
        <taxon>Micromonosporaceae</taxon>
        <taxon>Micromonospora</taxon>
    </lineage>
</organism>
<accession>A0A1C5IIS1</accession>
<dbReference type="InterPro" id="IPR027417">
    <property type="entry name" value="P-loop_NTPase"/>
</dbReference>